<evidence type="ECO:0000256" key="1">
    <source>
        <dbReference type="SAM" id="MobiDB-lite"/>
    </source>
</evidence>
<dbReference type="RefSeq" id="WP_191717657.1">
    <property type="nucleotide sequence ID" value="NZ_JACSQP010000002.1"/>
</dbReference>
<evidence type="ECO:0000313" key="3">
    <source>
        <dbReference type="Proteomes" id="UP000648352"/>
    </source>
</evidence>
<accession>A0ABR8RZI0</accession>
<protein>
    <submittedName>
        <fullName evidence="2">Uncharacterized protein</fullName>
    </submittedName>
</protein>
<sequence>MRTTSAPQRQSALPDPLLRGRTPRTSLLDRVAMRVALALLLWSTRPTHSTDEGARALKRQADAERREREAAWLSLAHNSRRL</sequence>
<keyword evidence="3" id="KW-1185">Reference proteome</keyword>
<evidence type="ECO:0000313" key="2">
    <source>
        <dbReference type="EMBL" id="MBD7956628.1"/>
    </source>
</evidence>
<gene>
    <name evidence="2" type="ORF">H9651_03145</name>
</gene>
<name>A0ABR8RZI0_9MICO</name>
<reference evidence="2 3" key="1">
    <citation type="submission" date="2020-08" db="EMBL/GenBank/DDBJ databases">
        <title>A Genomic Blueprint of the Chicken Gut Microbiome.</title>
        <authorList>
            <person name="Gilroy R."/>
            <person name="Ravi A."/>
            <person name="Getino M."/>
            <person name="Pursley I."/>
            <person name="Horton D.L."/>
            <person name="Alikhan N.-F."/>
            <person name="Baker D."/>
            <person name="Gharbi K."/>
            <person name="Hall N."/>
            <person name="Watson M."/>
            <person name="Adriaenssens E.M."/>
            <person name="Foster-Nyarko E."/>
            <person name="Jarju S."/>
            <person name="Secka A."/>
            <person name="Antonio M."/>
            <person name="Oren A."/>
            <person name="Chaudhuri R."/>
            <person name="La Ragione R.M."/>
            <person name="Hildebrand F."/>
            <person name="Pallen M.J."/>
        </authorList>
    </citation>
    <scope>NUCLEOTIDE SEQUENCE [LARGE SCALE GENOMIC DNA]</scope>
    <source>
        <strain evidence="2 3">Sa4CUA7</strain>
    </source>
</reference>
<proteinExistence type="predicted"/>
<comment type="caution">
    <text evidence="2">The sequence shown here is derived from an EMBL/GenBank/DDBJ whole genome shotgun (WGS) entry which is preliminary data.</text>
</comment>
<organism evidence="2 3">
    <name type="scientific">Microbacterium pullorum</name>
    <dbReference type="NCBI Taxonomy" id="2762236"/>
    <lineage>
        <taxon>Bacteria</taxon>
        <taxon>Bacillati</taxon>
        <taxon>Actinomycetota</taxon>
        <taxon>Actinomycetes</taxon>
        <taxon>Micrococcales</taxon>
        <taxon>Microbacteriaceae</taxon>
        <taxon>Microbacterium</taxon>
    </lineage>
</organism>
<dbReference type="Proteomes" id="UP000648352">
    <property type="component" value="Unassembled WGS sequence"/>
</dbReference>
<feature type="compositionally biased region" description="Polar residues" evidence="1">
    <location>
        <begin position="1"/>
        <end position="11"/>
    </location>
</feature>
<dbReference type="EMBL" id="JACSQP010000002">
    <property type="protein sequence ID" value="MBD7956628.1"/>
    <property type="molecule type" value="Genomic_DNA"/>
</dbReference>
<feature type="region of interest" description="Disordered" evidence="1">
    <location>
        <begin position="1"/>
        <end position="22"/>
    </location>
</feature>